<comment type="caution">
    <text evidence="1">The sequence shown here is derived from an EMBL/GenBank/DDBJ whole genome shotgun (WGS) entry which is preliminary data.</text>
</comment>
<evidence type="ECO:0000313" key="2">
    <source>
        <dbReference type="Proteomes" id="UP000478052"/>
    </source>
</evidence>
<reference evidence="1 2" key="1">
    <citation type="submission" date="2019-08" db="EMBL/GenBank/DDBJ databases">
        <title>Whole genome of Aphis craccivora.</title>
        <authorList>
            <person name="Voronova N.V."/>
            <person name="Shulinski R.S."/>
            <person name="Bandarenka Y.V."/>
            <person name="Zhorov D.G."/>
            <person name="Warner D."/>
        </authorList>
    </citation>
    <scope>NUCLEOTIDE SEQUENCE [LARGE SCALE GENOMIC DNA]</scope>
    <source>
        <strain evidence="1">180601</strain>
        <tissue evidence="1">Whole Body</tissue>
    </source>
</reference>
<dbReference type="OrthoDB" id="1681765at2759"/>
<proteinExistence type="predicted"/>
<organism evidence="1 2">
    <name type="scientific">Aphis craccivora</name>
    <name type="common">Cowpea aphid</name>
    <dbReference type="NCBI Taxonomy" id="307492"/>
    <lineage>
        <taxon>Eukaryota</taxon>
        <taxon>Metazoa</taxon>
        <taxon>Ecdysozoa</taxon>
        <taxon>Arthropoda</taxon>
        <taxon>Hexapoda</taxon>
        <taxon>Insecta</taxon>
        <taxon>Pterygota</taxon>
        <taxon>Neoptera</taxon>
        <taxon>Paraneoptera</taxon>
        <taxon>Hemiptera</taxon>
        <taxon>Sternorrhyncha</taxon>
        <taxon>Aphidomorpha</taxon>
        <taxon>Aphidoidea</taxon>
        <taxon>Aphididae</taxon>
        <taxon>Aphidini</taxon>
        <taxon>Aphis</taxon>
        <taxon>Aphis</taxon>
    </lineage>
</organism>
<sequence>MAVVDVNLNFVFIDVGAYGREADSNIPDPVSLPLTENNLQPFVFVADEAFALHTNSLRVRCSRPKNDKDKMIST</sequence>
<keyword evidence="2" id="KW-1185">Reference proteome</keyword>
<dbReference type="EMBL" id="VUJU01005968">
    <property type="protein sequence ID" value="KAF0749790.1"/>
    <property type="molecule type" value="Genomic_DNA"/>
</dbReference>
<accession>A0A6G0Y653</accession>
<gene>
    <name evidence="1" type="ORF">FWK35_00021957</name>
</gene>
<dbReference type="AlphaFoldDB" id="A0A6G0Y653"/>
<dbReference type="Proteomes" id="UP000478052">
    <property type="component" value="Unassembled WGS sequence"/>
</dbReference>
<name>A0A6G0Y653_APHCR</name>
<evidence type="ECO:0000313" key="1">
    <source>
        <dbReference type="EMBL" id="KAF0749790.1"/>
    </source>
</evidence>
<protein>
    <submittedName>
        <fullName evidence="1">Protein ALP1-like</fullName>
    </submittedName>
</protein>